<dbReference type="STRING" id="1963862.B4O97_17255"/>
<feature type="transmembrane region" description="Helical" evidence="7">
    <location>
        <begin position="20"/>
        <end position="36"/>
    </location>
</feature>
<keyword evidence="4 7" id="KW-0812">Transmembrane</keyword>
<dbReference type="AlphaFoldDB" id="A0A1Y1RUW3"/>
<evidence type="ECO:0000313" key="10">
    <source>
        <dbReference type="Proteomes" id="UP000192343"/>
    </source>
</evidence>
<dbReference type="InterPro" id="IPR050622">
    <property type="entry name" value="CPA3_antiporter_subunitB"/>
</dbReference>
<organism evidence="9 10">
    <name type="scientific">Marispirochaeta aestuarii</name>
    <dbReference type="NCBI Taxonomy" id="1963862"/>
    <lineage>
        <taxon>Bacteria</taxon>
        <taxon>Pseudomonadati</taxon>
        <taxon>Spirochaetota</taxon>
        <taxon>Spirochaetia</taxon>
        <taxon>Spirochaetales</taxon>
        <taxon>Spirochaetaceae</taxon>
        <taxon>Marispirochaeta</taxon>
    </lineage>
</organism>
<evidence type="ECO:0000256" key="5">
    <source>
        <dbReference type="ARBA" id="ARBA00022989"/>
    </source>
</evidence>
<dbReference type="Proteomes" id="UP000192343">
    <property type="component" value="Unassembled WGS sequence"/>
</dbReference>
<comment type="similarity">
    <text evidence="2">Belongs to the CPA3 antiporters (TC 2.A.63) subunit B family.</text>
</comment>
<name>A0A1Y1RUW3_9SPIO</name>
<dbReference type="InterPro" id="IPR007182">
    <property type="entry name" value="MnhB"/>
</dbReference>
<feature type="domain" description="Na+/H+ antiporter MnhB subunit-related protein" evidence="8">
    <location>
        <begin position="1"/>
        <end position="111"/>
    </location>
</feature>
<feature type="transmembrane region" description="Helical" evidence="7">
    <location>
        <begin position="57"/>
        <end position="76"/>
    </location>
</feature>
<comment type="caution">
    <text evidence="9">The sequence shown here is derived from an EMBL/GenBank/DDBJ whole genome shotgun (WGS) entry which is preliminary data.</text>
</comment>
<evidence type="ECO:0000259" key="8">
    <source>
        <dbReference type="Pfam" id="PF04039"/>
    </source>
</evidence>
<dbReference type="PANTHER" id="PTHR33932">
    <property type="entry name" value="NA(+)/H(+) ANTIPORTER SUBUNIT B"/>
    <property type="match status" value="1"/>
</dbReference>
<gene>
    <name evidence="9" type="ORF">B4O97_17255</name>
</gene>
<evidence type="ECO:0000256" key="6">
    <source>
        <dbReference type="ARBA" id="ARBA00023136"/>
    </source>
</evidence>
<comment type="subcellular location">
    <subcellularLocation>
        <location evidence="1">Cell membrane</location>
        <topology evidence="1">Multi-pass membrane protein</topology>
    </subcellularLocation>
</comment>
<evidence type="ECO:0000256" key="1">
    <source>
        <dbReference type="ARBA" id="ARBA00004651"/>
    </source>
</evidence>
<evidence type="ECO:0000256" key="4">
    <source>
        <dbReference type="ARBA" id="ARBA00022692"/>
    </source>
</evidence>
<dbReference type="OrthoDB" id="9798859at2"/>
<sequence>MLLFGFYLLTYGHLSPGGGFQGGVVIASGVILLAISRGVEAAESLFPVLALTKAEAFAFFLLLAAGLAGVVAGIGFLGNPVVRADVQAVPRAGMILLFNVLIGIKVGAGVSLICMHLFREE</sequence>
<evidence type="ECO:0000256" key="2">
    <source>
        <dbReference type="ARBA" id="ARBA00009425"/>
    </source>
</evidence>
<evidence type="ECO:0000256" key="3">
    <source>
        <dbReference type="ARBA" id="ARBA00022475"/>
    </source>
</evidence>
<protein>
    <recommendedName>
        <fullName evidence="8">Na+/H+ antiporter MnhB subunit-related protein domain-containing protein</fullName>
    </recommendedName>
</protein>
<accession>A0A1Y1RUW3</accession>
<proteinExistence type="inferred from homology"/>
<evidence type="ECO:0000313" key="9">
    <source>
        <dbReference type="EMBL" id="ORC31190.1"/>
    </source>
</evidence>
<feature type="transmembrane region" description="Helical" evidence="7">
    <location>
        <begin position="96"/>
        <end position="118"/>
    </location>
</feature>
<dbReference type="GO" id="GO:0005886">
    <property type="term" value="C:plasma membrane"/>
    <property type="evidence" value="ECO:0007669"/>
    <property type="project" value="UniProtKB-SubCell"/>
</dbReference>
<keyword evidence="10" id="KW-1185">Reference proteome</keyword>
<keyword evidence="5 7" id="KW-1133">Transmembrane helix</keyword>
<keyword evidence="3" id="KW-1003">Cell membrane</keyword>
<reference evidence="9 10" key="1">
    <citation type="submission" date="2017-03" db="EMBL/GenBank/DDBJ databases">
        <title>Draft Genome sequence of Marispirochaeta sp. strain JC444.</title>
        <authorList>
            <person name="Shivani Y."/>
            <person name="Subhash Y."/>
            <person name="Sasikala C."/>
            <person name="Ramana C."/>
        </authorList>
    </citation>
    <scope>NUCLEOTIDE SEQUENCE [LARGE SCALE GENOMIC DNA]</scope>
    <source>
        <strain evidence="9 10">JC444</strain>
    </source>
</reference>
<keyword evidence="6 7" id="KW-0472">Membrane</keyword>
<dbReference type="Pfam" id="PF04039">
    <property type="entry name" value="MnhB"/>
    <property type="match status" value="1"/>
</dbReference>
<evidence type="ECO:0000256" key="7">
    <source>
        <dbReference type="SAM" id="Phobius"/>
    </source>
</evidence>
<dbReference type="EMBL" id="MWQY01000026">
    <property type="protein sequence ID" value="ORC31190.1"/>
    <property type="molecule type" value="Genomic_DNA"/>
</dbReference>
<dbReference type="PANTHER" id="PTHR33932:SF4">
    <property type="entry name" value="NA(+)_H(+) ANTIPORTER SUBUNIT B"/>
    <property type="match status" value="1"/>
</dbReference>